<organism evidence="2 3">
    <name type="scientific">Orbilia brochopaga</name>
    <dbReference type="NCBI Taxonomy" id="3140254"/>
    <lineage>
        <taxon>Eukaryota</taxon>
        <taxon>Fungi</taxon>
        <taxon>Dikarya</taxon>
        <taxon>Ascomycota</taxon>
        <taxon>Pezizomycotina</taxon>
        <taxon>Orbiliomycetes</taxon>
        <taxon>Orbiliales</taxon>
        <taxon>Orbiliaceae</taxon>
        <taxon>Orbilia</taxon>
    </lineage>
</organism>
<keyword evidence="3" id="KW-1185">Reference proteome</keyword>
<feature type="compositionally biased region" description="Basic and acidic residues" evidence="1">
    <location>
        <begin position="239"/>
        <end position="248"/>
    </location>
</feature>
<gene>
    <name evidence="2" type="ORF">TWF696_004196</name>
</gene>
<comment type="caution">
    <text evidence="2">The sequence shown here is derived from an EMBL/GenBank/DDBJ whole genome shotgun (WGS) entry which is preliminary data.</text>
</comment>
<evidence type="ECO:0008006" key="4">
    <source>
        <dbReference type="Google" id="ProtNLM"/>
    </source>
</evidence>
<feature type="region of interest" description="Disordered" evidence="1">
    <location>
        <begin position="230"/>
        <end position="264"/>
    </location>
</feature>
<dbReference type="EMBL" id="JAVHNQ010000002">
    <property type="protein sequence ID" value="KAK6355071.1"/>
    <property type="molecule type" value="Genomic_DNA"/>
</dbReference>
<reference evidence="2 3" key="1">
    <citation type="submission" date="2019-10" db="EMBL/GenBank/DDBJ databases">
        <authorList>
            <person name="Palmer J.M."/>
        </authorList>
    </citation>
    <scope>NUCLEOTIDE SEQUENCE [LARGE SCALE GENOMIC DNA]</scope>
    <source>
        <strain evidence="2 3">TWF696</strain>
    </source>
</reference>
<evidence type="ECO:0000256" key="1">
    <source>
        <dbReference type="SAM" id="MobiDB-lite"/>
    </source>
</evidence>
<proteinExistence type="predicted"/>
<protein>
    <recommendedName>
        <fullName evidence="4">HNH endonuclease</fullName>
    </recommendedName>
</protein>
<dbReference type="AlphaFoldDB" id="A0AAV9V5I0"/>
<evidence type="ECO:0000313" key="2">
    <source>
        <dbReference type="EMBL" id="KAK6355071.1"/>
    </source>
</evidence>
<accession>A0AAV9V5I0</accession>
<name>A0AAV9V5I0_9PEZI</name>
<evidence type="ECO:0000313" key="3">
    <source>
        <dbReference type="Proteomes" id="UP001375240"/>
    </source>
</evidence>
<dbReference type="Proteomes" id="UP001375240">
    <property type="component" value="Unassembled WGS sequence"/>
</dbReference>
<sequence>MTYEKVVYVHDTAASSAAPPADPKTTLARDRKKEPELYTSYSVCATCRDAGSEYAVTHILPKEDHERFTSYKNAGLLPQDLDTVDDIHNLLYLCLTCRAKYTHRDPRLIILPKNLEFFIHWEIDDYRARENHAAITGHWNARKSPKATEYKDGYRFYVLTDGTAPLALRTRLHQNDVNVRTGAAPTALILHAGKGMGAPLPGPPGYGMPDTVRTQLARLFNLWQRGCPPVEGDQTAEAEAPRTEEDFGRLGWSPGGSGDSDPENFMWGPLMTARGVMKALAEGAVVREVFGHDDRDHDA</sequence>